<keyword evidence="2" id="KW-1185">Reference proteome</keyword>
<protein>
    <submittedName>
        <fullName evidence="1">Uncharacterized protein</fullName>
    </submittedName>
</protein>
<gene>
    <name evidence="1" type="ordered locus">LLO_0656</name>
</gene>
<dbReference type="eggNOG" id="ENOG5031128">
    <property type="taxonomic scope" value="Bacteria"/>
</dbReference>
<dbReference type="RefSeq" id="WP_003632741.1">
    <property type="nucleotide sequence ID" value="NC_013861.1"/>
</dbReference>
<dbReference type="KEGG" id="llo:LLO_0656"/>
<organism evidence="1 2">
    <name type="scientific">Legionella longbeachae serogroup 1 (strain NSW150)</name>
    <dbReference type="NCBI Taxonomy" id="661367"/>
    <lineage>
        <taxon>Bacteria</taxon>
        <taxon>Pseudomonadati</taxon>
        <taxon>Pseudomonadota</taxon>
        <taxon>Gammaproteobacteria</taxon>
        <taxon>Legionellales</taxon>
        <taxon>Legionellaceae</taxon>
        <taxon>Legionella</taxon>
    </lineage>
</organism>
<evidence type="ECO:0000313" key="2">
    <source>
        <dbReference type="Proteomes" id="UP000001060"/>
    </source>
</evidence>
<reference evidence="1 2" key="1">
    <citation type="journal article" date="2010" name="PLoS Genet.">
        <title>Analysis of the Legionella longbeachae genome and transcriptome uncovers unique strategies to cause Legionnaires' disease.</title>
        <authorList>
            <person name="Cazalet C."/>
            <person name="Gomez-Valero L."/>
            <person name="Rusniok C."/>
            <person name="Lomma M."/>
            <person name="Dervins-Ravault D."/>
            <person name="Newton H."/>
            <person name="Sansom F."/>
            <person name="Jarraud S."/>
            <person name="Zidane N."/>
            <person name="Ma L."/>
            <person name="Bouchier C."/>
            <person name="Etienne J."/>
            <person name="Hartland E."/>
            <person name="Buchrieser C."/>
        </authorList>
    </citation>
    <scope>NUCLEOTIDE SEQUENCE [LARGE SCALE GENOMIC DNA]</scope>
    <source>
        <strain evidence="1 2">NSW150</strain>
    </source>
</reference>
<name>D3HQ28_LEGLN</name>
<accession>D3HQ28</accession>
<evidence type="ECO:0000313" key="1">
    <source>
        <dbReference type="EMBL" id="CBJ10993.1"/>
    </source>
</evidence>
<dbReference type="GeneID" id="40924894"/>
<dbReference type="AlphaFoldDB" id="D3HQ28"/>
<dbReference type="Proteomes" id="UP000001060">
    <property type="component" value="Chromosome"/>
</dbReference>
<dbReference type="HOGENOM" id="CLU_917623_0_0_6"/>
<dbReference type="OrthoDB" id="5653332at2"/>
<proteinExistence type="predicted"/>
<dbReference type="EMBL" id="FN650140">
    <property type="protein sequence ID" value="CBJ10993.1"/>
    <property type="molecule type" value="Genomic_DNA"/>
</dbReference>
<sequence length="303" mass="36218">MHEKFEKKWTKYFVNDIECERDAIYQTILENKLYDSTITLIKKYHFELSEKSRVEESNGYRSNKKISTSSQSENKSAYISHETKVFADKMGYASKEYNQLIDKLIHAVDMLFETEKNYDLYSQQFRAAMRDFLSFLYKYTVENDTAYNDFLRKLSLEYAIFLFDMIAFSLSEGYCSNQKKLPSLVFDFSDLKIKWNENWDNKSKEEFLNKFLSILLQQTEIVLSQWQKSDAFNESAKQQITASFNEFKEVIKDFQTQKRMLDKLLFPEIQKTIVFDNMFAFYQQPQVKLRIDEQEKSRLLGPQ</sequence>